<comment type="caution">
    <text evidence="1">The sequence shown here is derived from an EMBL/GenBank/DDBJ whole genome shotgun (WGS) entry which is preliminary data.</text>
</comment>
<proteinExistence type="predicted"/>
<dbReference type="EMBL" id="LAZR01017999">
    <property type="protein sequence ID" value="KKL98109.1"/>
    <property type="molecule type" value="Genomic_DNA"/>
</dbReference>
<sequence length="130" mass="15520">MPVDHEMFNDINSTQWMWYFYHFMEDREEEFINGRDLIEYHASFIEPEAVRKIREAREESVEVPHEEFVAGIEYFFGRKIGMGKEKKKGIESFSIDPDIAIRKAGDYKKQQKQKSGKQLDGKYWLNMGLE</sequence>
<evidence type="ECO:0000313" key="1">
    <source>
        <dbReference type="EMBL" id="KKL98109.1"/>
    </source>
</evidence>
<dbReference type="AlphaFoldDB" id="A0A0F9GGZ7"/>
<name>A0A0F9GGZ7_9ZZZZ</name>
<organism evidence="1">
    <name type="scientific">marine sediment metagenome</name>
    <dbReference type="NCBI Taxonomy" id="412755"/>
    <lineage>
        <taxon>unclassified sequences</taxon>
        <taxon>metagenomes</taxon>
        <taxon>ecological metagenomes</taxon>
    </lineage>
</organism>
<gene>
    <name evidence="1" type="ORF">LCGC14_1827700</name>
</gene>
<accession>A0A0F9GGZ7</accession>
<protein>
    <submittedName>
        <fullName evidence="1">Uncharacterized protein</fullName>
    </submittedName>
</protein>
<reference evidence="1" key="1">
    <citation type="journal article" date="2015" name="Nature">
        <title>Complex archaea that bridge the gap between prokaryotes and eukaryotes.</title>
        <authorList>
            <person name="Spang A."/>
            <person name="Saw J.H."/>
            <person name="Jorgensen S.L."/>
            <person name="Zaremba-Niedzwiedzka K."/>
            <person name="Martijn J."/>
            <person name="Lind A.E."/>
            <person name="van Eijk R."/>
            <person name="Schleper C."/>
            <person name="Guy L."/>
            <person name="Ettema T.J."/>
        </authorList>
    </citation>
    <scope>NUCLEOTIDE SEQUENCE</scope>
</reference>